<proteinExistence type="predicted"/>
<evidence type="ECO:0000259" key="2">
    <source>
        <dbReference type="Pfam" id="PF13827"/>
    </source>
</evidence>
<dbReference type="Proteomes" id="UP001169006">
    <property type="component" value="Unassembled WGS sequence"/>
</dbReference>
<name>A0ABT8SUF3_9HYPH</name>
<evidence type="ECO:0000256" key="1">
    <source>
        <dbReference type="SAM" id="SignalP"/>
    </source>
</evidence>
<feature type="domain" description="DUF4189" evidence="2">
    <location>
        <begin position="28"/>
        <end position="123"/>
    </location>
</feature>
<accession>A0ABT8SUF3</accession>
<dbReference type="EMBL" id="JAUKWQ010000002">
    <property type="protein sequence ID" value="MDO1582074.1"/>
    <property type="molecule type" value="Genomic_DNA"/>
</dbReference>
<organism evidence="3 4">
    <name type="scientific">Rhizobium oryzicola</name>
    <dbReference type="NCBI Taxonomy" id="1232668"/>
    <lineage>
        <taxon>Bacteria</taxon>
        <taxon>Pseudomonadati</taxon>
        <taxon>Pseudomonadota</taxon>
        <taxon>Alphaproteobacteria</taxon>
        <taxon>Hyphomicrobiales</taxon>
        <taxon>Rhizobiaceae</taxon>
        <taxon>Rhizobium/Agrobacterium group</taxon>
        <taxon>Rhizobium</taxon>
    </lineage>
</organism>
<keyword evidence="1" id="KW-0732">Signal</keyword>
<evidence type="ECO:0000313" key="3">
    <source>
        <dbReference type="EMBL" id="MDO1582074.1"/>
    </source>
</evidence>
<comment type="caution">
    <text evidence="3">The sequence shown here is derived from an EMBL/GenBank/DDBJ whole genome shotgun (WGS) entry which is preliminary data.</text>
</comment>
<feature type="signal peptide" evidence="1">
    <location>
        <begin position="1"/>
        <end position="27"/>
    </location>
</feature>
<protein>
    <submittedName>
        <fullName evidence="3">DUF4189 domain-containing protein</fullName>
    </submittedName>
</protein>
<feature type="chain" id="PRO_5047532130" evidence="1">
    <location>
        <begin position="28"/>
        <end position="124"/>
    </location>
</feature>
<evidence type="ECO:0000313" key="4">
    <source>
        <dbReference type="Proteomes" id="UP001169006"/>
    </source>
</evidence>
<dbReference type="InterPro" id="IPR025240">
    <property type="entry name" value="DUF4189"/>
</dbReference>
<gene>
    <name evidence="3" type="ORF">Q2T52_08200</name>
</gene>
<dbReference type="RefSeq" id="WP_302076220.1">
    <property type="nucleotide sequence ID" value="NZ_JAUKWQ010000002.1"/>
</dbReference>
<reference evidence="3" key="1">
    <citation type="journal article" date="2015" name="Int. J. Syst. Evol. Microbiol.">
        <title>Rhizobium oryzicola sp. nov., potential plant-growth-promoting endophytic bacteria isolated from rice roots.</title>
        <authorList>
            <person name="Zhang X.X."/>
            <person name="Gao J.S."/>
            <person name="Cao Y.H."/>
            <person name="Sheirdil R.A."/>
            <person name="Wang X.C."/>
            <person name="Zhang L."/>
        </authorList>
    </citation>
    <scope>NUCLEOTIDE SEQUENCE</scope>
    <source>
        <strain evidence="3">05753</strain>
    </source>
</reference>
<keyword evidence="4" id="KW-1185">Reference proteome</keyword>
<sequence length="124" mass="13262">MKLKKHPFITGLSVAVLLSLCAENALAFGAIAVNDERGLAARDVGYGVGWGSTRRDAERDAIRQCRNAGNDECKVAVWFETCGAYAGNRVRFGIGYGSRLGDAEQDALDACGDSNCRIIVSDCE</sequence>
<dbReference type="Pfam" id="PF13827">
    <property type="entry name" value="DUF4189"/>
    <property type="match status" value="1"/>
</dbReference>
<reference evidence="3" key="2">
    <citation type="submission" date="2023-07" db="EMBL/GenBank/DDBJ databases">
        <authorList>
            <person name="Sun H."/>
        </authorList>
    </citation>
    <scope>NUCLEOTIDE SEQUENCE</scope>
    <source>
        <strain evidence="3">05753</strain>
    </source>
</reference>